<evidence type="ECO:0000313" key="2">
    <source>
        <dbReference type="Proteomes" id="UP000429980"/>
    </source>
</evidence>
<dbReference type="Proteomes" id="UP000429980">
    <property type="component" value="Unassembled WGS sequence"/>
</dbReference>
<protein>
    <submittedName>
        <fullName evidence="1">Uncharacterized protein</fullName>
    </submittedName>
</protein>
<name>A0ABY3FSW0_9BACI</name>
<evidence type="ECO:0000313" key="1">
    <source>
        <dbReference type="EMBL" id="TWL35247.1"/>
    </source>
</evidence>
<sequence length="40" mass="5143">MFVFYFHHHFHLFMFPILEEKYEQVMNKKRTIYFCLNGKK</sequence>
<keyword evidence="2" id="KW-1185">Reference proteome</keyword>
<dbReference type="EMBL" id="NILF01000062">
    <property type="protein sequence ID" value="TWL35247.1"/>
    <property type="molecule type" value="Genomic_DNA"/>
</dbReference>
<comment type="caution">
    <text evidence="1">The sequence shown here is derived from an EMBL/GenBank/DDBJ whole genome shotgun (WGS) entry which is preliminary data.</text>
</comment>
<accession>A0ABY3FSW0</accession>
<organism evidence="1 2">
    <name type="scientific">Bacillus paralicheniformis</name>
    <dbReference type="NCBI Taxonomy" id="1648923"/>
    <lineage>
        <taxon>Bacteria</taxon>
        <taxon>Bacillati</taxon>
        <taxon>Bacillota</taxon>
        <taxon>Bacilli</taxon>
        <taxon>Bacillales</taxon>
        <taxon>Bacillaceae</taxon>
        <taxon>Bacillus</taxon>
    </lineage>
</organism>
<gene>
    <name evidence="1" type="ORF">CHCC15381_3690</name>
</gene>
<proteinExistence type="predicted"/>
<reference evidence="1 2" key="1">
    <citation type="submission" date="2019-06" db="EMBL/GenBank/DDBJ databases">
        <title>Genome sequence analysis of &gt;100 Bacillus licheniformis strains suggests intrinsic resistance to this species.</title>
        <authorList>
            <person name="Wels M."/>
            <person name="Siezen R.J."/>
            <person name="Johansen E."/>
            <person name="Stuer-Lauridsen B."/>
            <person name="Bjerre K."/>
            <person name="Nielsen B.K.K."/>
        </authorList>
    </citation>
    <scope>NUCLEOTIDE SEQUENCE [LARGE SCALE GENOMIC DNA]</scope>
    <source>
        <strain evidence="1 2">BAC-15381</strain>
    </source>
</reference>